<gene>
    <name evidence="1" type="ORF">LTR37_007040</name>
</gene>
<sequence length="1506" mass="157274">MDLSGGAGGANTGGANAGADLEQIETEQLGFQAASADDKVRLLPSPWPTDKLPTTTSSLLSIASNNGLLAAAGPDALVIATTKSVRDAFLHERADPGTKVVSTLKPRATIPVPRVSQVSFSSDESCLVVAAEQGGGLAIYDTNALGNGNTEAAFQLATEGQSVRQILPNPNPAEEFSRYFVVVTVNGKLLLADLKERKLVAASSGSTVFHDNVSCACWSRLGKQIVAGLANGSAVQVDPQGVVKATIPEPPQLVGLRDPASSALPITSILWIETHDFLIVHTPVNPSGVEANDDSTYHLAHREKQTNTWTFSKLMDPCPPFGVERKPAHHFVQRLREWSNLSELLILASTASTDIGLFTRSKVPLDPTVPVTDNFTYTQPPEDRRAAMPLSIGDGVSDTSPIGMAMDMSATEKISTPIPNDETLDQSPVPLPALYVLNNEGMLSMWWAVYNESVRQVKPYPDLIAAGGPRPLGEQKQPQATTTPQQPANTSAFGSNSGGGSNASAQTSTFGQPSFGAPSTPAFGGASSMGNRQSPWAAPSSVATGGSQLGKPAFGQTSSFGASSFGQVGGMGANKQSVWGTPSQQQTPQQSPTVGGGSIFGGNASQQSPFANFGAKAAPSQQPAASSGSVFGGNAAQASPFMNLGNQTASSGFAGLGGAGKENKPSPFAAASKPSLPAEPSGSTVSFGNNTSFGSASTTFGVQSQPSTFGSPSLGGTFGKPSVPATREASMDDGNDTSDTASTVKASADDSKGAFGLGTGGFKLGSNFKGDGSAKDDSPKPSNPGAGLFGKSFGDTLGDASKAPSNSEGAAWLSGSGQSTPSQPQIKQEPGTESGPKLSDVPPAAPPRKEEEKKVAAPPTDDAPLPPDPTTWEPKPGALPPPIPPGFGDDFATPKQKQADPKSTIMPPQPTPGGSKQDEKKTDEPGSDGPFAGSPPVDLGQETFSEGARSGSEAEGPEEGDWSDEEGEEDGDEDDESEGQATPEVTDQKGLSAFQARLTPASPKRGEAQAQVESTTPATEKKDSYTPATEKKDSYTPAGMPKAPIMFAPPQRRNQESPRSPSPVRSATSPLRSMASYSSQQPPSRPMPQPVGSRAPSSSQAAAPLPSRTSSQTQPPQRIAVPPGQLAQRQHRPSSSVRPAEPDAGDLEDEEDARIQAILSAPIEPTKDVPAFLAHQDYVASGGEKPGLGGQIERVFRDINSMVDTMALNARSLQGFTEGNRQQQDGDKNRLDLEDEEAWLLGEAGELARVIDRIEIELEDGKLDDVPSDLADLRDQEKDLSKLRAKMAEARKTINARRDPEQLAQQHAAGLPLESQTLQSELRQEVQKVQKLLAKAEEQLSVLRAELASLPSAQGSNGKSGAGVPTVEAVERTIMKMTQMVEQKSGDIDVLESQIRRLGGLAALGGTLNGNYEDDLAASMKASRLSHSSPAAALKASRISAYGSPAASRRGRGTPGTPGARKSLFDVSNEEVEAYRAKKDARRRAMESLKEQISERGPRVVKVGEA</sequence>
<dbReference type="EMBL" id="JAUTXU010000048">
    <property type="protein sequence ID" value="KAK3715552.1"/>
    <property type="molecule type" value="Genomic_DNA"/>
</dbReference>
<dbReference type="Proteomes" id="UP001281147">
    <property type="component" value="Unassembled WGS sequence"/>
</dbReference>
<comment type="caution">
    <text evidence="1">The sequence shown here is derived from an EMBL/GenBank/DDBJ whole genome shotgun (WGS) entry which is preliminary data.</text>
</comment>
<organism evidence="1 2">
    <name type="scientific">Vermiconidia calcicola</name>
    <dbReference type="NCBI Taxonomy" id="1690605"/>
    <lineage>
        <taxon>Eukaryota</taxon>
        <taxon>Fungi</taxon>
        <taxon>Dikarya</taxon>
        <taxon>Ascomycota</taxon>
        <taxon>Pezizomycotina</taxon>
        <taxon>Dothideomycetes</taxon>
        <taxon>Dothideomycetidae</taxon>
        <taxon>Mycosphaerellales</taxon>
        <taxon>Extremaceae</taxon>
        <taxon>Vermiconidia</taxon>
    </lineage>
</organism>
<evidence type="ECO:0000313" key="2">
    <source>
        <dbReference type="Proteomes" id="UP001281147"/>
    </source>
</evidence>
<reference evidence="1" key="1">
    <citation type="submission" date="2023-07" db="EMBL/GenBank/DDBJ databases">
        <title>Black Yeasts Isolated from many extreme environments.</title>
        <authorList>
            <person name="Coleine C."/>
            <person name="Stajich J.E."/>
            <person name="Selbmann L."/>
        </authorList>
    </citation>
    <scope>NUCLEOTIDE SEQUENCE</scope>
    <source>
        <strain evidence="1">CCFEE 5714</strain>
    </source>
</reference>
<protein>
    <submittedName>
        <fullName evidence="1">Uncharacterized protein</fullName>
    </submittedName>
</protein>
<evidence type="ECO:0000313" key="1">
    <source>
        <dbReference type="EMBL" id="KAK3715552.1"/>
    </source>
</evidence>
<accession>A0ACC3NG75</accession>
<name>A0ACC3NG75_9PEZI</name>
<proteinExistence type="predicted"/>
<keyword evidence="2" id="KW-1185">Reference proteome</keyword>